<proteinExistence type="inferred from homology"/>
<evidence type="ECO:0000313" key="2">
    <source>
        <dbReference type="EMBL" id="SER30436.1"/>
    </source>
</evidence>
<dbReference type="PANTHER" id="PTHR18964:SF173">
    <property type="entry name" value="GLUCOKINASE"/>
    <property type="match status" value="1"/>
</dbReference>
<gene>
    <name evidence="2" type="ORF">SAMN05421756_11273</name>
</gene>
<dbReference type="PROSITE" id="PS01125">
    <property type="entry name" value="ROK"/>
    <property type="match status" value="1"/>
</dbReference>
<dbReference type="AlphaFoldDB" id="A0A1H9N382"/>
<dbReference type="InterPro" id="IPR043129">
    <property type="entry name" value="ATPase_NBD"/>
</dbReference>
<protein>
    <submittedName>
        <fullName evidence="2">Sugar kinase of the NBD/HSP70 family, may contain an N-terminal HTH domain</fullName>
    </submittedName>
</protein>
<dbReference type="PANTHER" id="PTHR18964">
    <property type="entry name" value="ROK (REPRESSOR, ORF, KINASE) FAMILY"/>
    <property type="match status" value="1"/>
</dbReference>
<dbReference type="EMBL" id="FOFA01000012">
    <property type="protein sequence ID" value="SER30436.1"/>
    <property type="molecule type" value="Genomic_DNA"/>
</dbReference>
<dbReference type="InterPro" id="IPR036388">
    <property type="entry name" value="WH-like_DNA-bd_sf"/>
</dbReference>
<name>A0A1H9N382_9ACTN</name>
<dbReference type="InterPro" id="IPR000600">
    <property type="entry name" value="ROK"/>
</dbReference>
<keyword evidence="3" id="KW-1185">Reference proteome</keyword>
<dbReference type="GO" id="GO:0016301">
    <property type="term" value="F:kinase activity"/>
    <property type="evidence" value="ECO:0007669"/>
    <property type="project" value="UniProtKB-KW"/>
</dbReference>
<dbReference type="STRING" id="1036181.SAMN05421756_11273"/>
<evidence type="ECO:0000313" key="3">
    <source>
        <dbReference type="Proteomes" id="UP000198504"/>
    </source>
</evidence>
<dbReference type="Gene3D" id="3.30.420.40">
    <property type="match status" value="2"/>
</dbReference>
<dbReference type="Proteomes" id="UP000198504">
    <property type="component" value="Unassembled WGS sequence"/>
</dbReference>
<dbReference type="SUPFAM" id="SSF53067">
    <property type="entry name" value="Actin-like ATPase domain"/>
    <property type="match status" value="1"/>
</dbReference>
<dbReference type="SUPFAM" id="SSF46785">
    <property type="entry name" value="Winged helix' DNA-binding domain"/>
    <property type="match status" value="1"/>
</dbReference>
<dbReference type="OrthoDB" id="3225083at2"/>
<keyword evidence="2" id="KW-0418">Kinase</keyword>
<organism evidence="2 3">
    <name type="scientific">Microlunatus flavus</name>
    <dbReference type="NCBI Taxonomy" id="1036181"/>
    <lineage>
        <taxon>Bacteria</taxon>
        <taxon>Bacillati</taxon>
        <taxon>Actinomycetota</taxon>
        <taxon>Actinomycetes</taxon>
        <taxon>Propionibacteriales</taxon>
        <taxon>Propionibacteriaceae</taxon>
        <taxon>Microlunatus</taxon>
    </lineage>
</organism>
<dbReference type="InterPro" id="IPR036390">
    <property type="entry name" value="WH_DNA-bd_sf"/>
</dbReference>
<keyword evidence="2" id="KW-0808">Transferase</keyword>
<dbReference type="Gene3D" id="1.10.10.10">
    <property type="entry name" value="Winged helix-like DNA-binding domain superfamily/Winged helix DNA-binding domain"/>
    <property type="match status" value="1"/>
</dbReference>
<accession>A0A1H9N382</accession>
<dbReference type="InterPro" id="IPR049874">
    <property type="entry name" value="ROK_cs"/>
</dbReference>
<comment type="similarity">
    <text evidence="1">Belongs to the ROK (NagC/XylR) family.</text>
</comment>
<sequence length="411" mass="43047">MTVTRPLRGATAAQTHSAVLDLIRSGGVVSRVELADRSGLTEASISRIVRQMLTDGLVAEIGTGDRTGGKRRTLLQLNAGSRHAVGLSLDFARVTYVVTDLGGTVVGRLDGEGIGLSAPGEVVPRLAAELDDLVGSTGVDRSTLMGIGIAAAGRQDSAHRVLRSNPHAEDWELFDLEDALSTATGLPVVVENDSTCAAIGEYWVGRIPASADFATVYLATGFGLGLVTNGDVYRGASSNVGEIGHLVLDIDGPPCWCGSRGCLEVLAAPRRIVELALGRGLGEELGLRGQPVTLRQDADRVARAAAAGHPEALPVIEESARHLARALVSVTNLLDLDQIILAGPGFAAAGEIYLRHAREDLQRLSFVRAVHPTTVTLSRFSDVSAALGAASLVLHSRLTPHQTSSRLALAR</sequence>
<reference evidence="3" key="1">
    <citation type="submission" date="2016-10" db="EMBL/GenBank/DDBJ databases">
        <authorList>
            <person name="Varghese N."/>
            <person name="Submissions S."/>
        </authorList>
    </citation>
    <scope>NUCLEOTIDE SEQUENCE [LARGE SCALE GENOMIC DNA]</scope>
    <source>
        <strain evidence="3">CGMCC 4.6856</strain>
    </source>
</reference>
<dbReference type="Pfam" id="PF00480">
    <property type="entry name" value="ROK"/>
    <property type="match status" value="1"/>
</dbReference>
<evidence type="ECO:0000256" key="1">
    <source>
        <dbReference type="ARBA" id="ARBA00006479"/>
    </source>
</evidence>